<feature type="region of interest" description="Disordered" evidence="2">
    <location>
        <begin position="369"/>
        <end position="390"/>
    </location>
</feature>
<evidence type="ECO:0000313" key="4">
    <source>
        <dbReference type="EMBL" id="KAK7123816.1"/>
    </source>
</evidence>
<comment type="caution">
    <text evidence="4">The sequence shown here is derived from an EMBL/GenBank/DDBJ whole genome shotgun (WGS) entry which is preliminary data.</text>
</comment>
<evidence type="ECO:0000313" key="5">
    <source>
        <dbReference type="Proteomes" id="UP001364617"/>
    </source>
</evidence>
<feature type="region of interest" description="Disordered" evidence="2">
    <location>
        <begin position="1"/>
        <end position="54"/>
    </location>
</feature>
<dbReference type="GO" id="GO:0005874">
    <property type="term" value="C:microtubule"/>
    <property type="evidence" value="ECO:0007669"/>
    <property type="project" value="InterPro"/>
</dbReference>
<feature type="compositionally biased region" description="Polar residues" evidence="2">
    <location>
        <begin position="1096"/>
        <end position="1118"/>
    </location>
</feature>
<feature type="region of interest" description="Disordered" evidence="2">
    <location>
        <begin position="1003"/>
        <end position="1051"/>
    </location>
</feature>
<proteinExistence type="predicted"/>
<feature type="region of interest" description="Disordered" evidence="2">
    <location>
        <begin position="1064"/>
        <end position="1147"/>
    </location>
</feature>
<name>A0AAN9C7X4_9TELE</name>
<feature type="domain" description="Centrosome and spindle pole-associated protein 1 C-terminal" evidence="3">
    <location>
        <begin position="906"/>
        <end position="960"/>
    </location>
</feature>
<dbReference type="GO" id="GO:0032467">
    <property type="term" value="P:positive regulation of cytokinesis"/>
    <property type="evidence" value="ECO:0007669"/>
    <property type="project" value="InterPro"/>
</dbReference>
<organism evidence="4 5">
    <name type="scientific">Phoxinus phoxinus</name>
    <name type="common">Eurasian minnow</name>
    <dbReference type="NCBI Taxonomy" id="58324"/>
    <lineage>
        <taxon>Eukaryota</taxon>
        <taxon>Metazoa</taxon>
        <taxon>Chordata</taxon>
        <taxon>Craniata</taxon>
        <taxon>Vertebrata</taxon>
        <taxon>Euteleostomi</taxon>
        <taxon>Actinopterygii</taxon>
        <taxon>Neopterygii</taxon>
        <taxon>Teleostei</taxon>
        <taxon>Ostariophysi</taxon>
        <taxon>Cypriniformes</taxon>
        <taxon>Leuciscidae</taxon>
        <taxon>Phoxininae</taxon>
        <taxon>Phoxinus</taxon>
    </lineage>
</organism>
<reference evidence="4 5" key="1">
    <citation type="submission" date="2024-02" db="EMBL/GenBank/DDBJ databases">
        <title>Chromosome-level genome assembly of the Eurasian Minnow (Phoxinus phoxinus).</title>
        <authorList>
            <person name="Oriowo T.O."/>
            <person name="Martin S."/>
            <person name="Stange M."/>
            <person name="Chrysostomakis Y."/>
            <person name="Brown T."/>
            <person name="Winkler S."/>
            <person name="Kukowka S."/>
            <person name="Myers E.W."/>
            <person name="Bohne A."/>
        </authorList>
    </citation>
    <scope>NUCLEOTIDE SEQUENCE [LARGE SCALE GENOMIC DNA]</scope>
    <source>
        <strain evidence="4">ZFMK-TIS-60720</strain>
        <tissue evidence="4">Whole Organism</tissue>
    </source>
</reference>
<evidence type="ECO:0000256" key="1">
    <source>
        <dbReference type="SAM" id="Coils"/>
    </source>
</evidence>
<feature type="region of interest" description="Disordered" evidence="2">
    <location>
        <begin position="626"/>
        <end position="833"/>
    </location>
</feature>
<dbReference type="Proteomes" id="UP001364617">
    <property type="component" value="Unassembled WGS sequence"/>
</dbReference>
<feature type="compositionally biased region" description="Basic and acidic residues" evidence="2">
    <location>
        <begin position="662"/>
        <end position="759"/>
    </location>
</feature>
<evidence type="ECO:0000256" key="2">
    <source>
        <dbReference type="SAM" id="MobiDB-lite"/>
    </source>
</evidence>
<dbReference type="AlphaFoldDB" id="A0AAN9C7X4"/>
<feature type="compositionally biased region" description="Polar residues" evidence="2">
    <location>
        <begin position="131"/>
        <end position="140"/>
    </location>
</feature>
<feature type="compositionally biased region" description="Basic residues" evidence="2">
    <location>
        <begin position="760"/>
        <end position="773"/>
    </location>
</feature>
<dbReference type="GO" id="GO:0005813">
    <property type="term" value="C:centrosome"/>
    <property type="evidence" value="ECO:0007669"/>
    <property type="project" value="InterPro"/>
</dbReference>
<dbReference type="InterPro" id="IPR058191">
    <property type="entry name" value="CSPP1_C"/>
</dbReference>
<feature type="compositionally biased region" description="Polar residues" evidence="2">
    <location>
        <begin position="626"/>
        <end position="644"/>
    </location>
</feature>
<feature type="compositionally biased region" description="Polar residues" evidence="2">
    <location>
        <begin position="247"/>
        <end position="261"/>
    </location>
</feature>
<dbReference type="EMBL" id="JAYKXH010000024">
    <property type="protein sequence ID" value="KAK7123816.1"/>
    <property type="molecule type" value="Genomic_DNA"/>
</dbReference>
<feature type="compositionally biased region" description="Basic and acidic residues" evidence="2">
    <location>
        <begin position="202"/>
        <end position="232"/>
    </location>
</feature>
<dbReference type="Pfam" id="PF24578">
    <property type="entry name" value="CSPP1_C"/>
    <property type="match status" value="1"/>
</dbReference>
<feature type="region of interest" description="Disordered" evidence="2">
    <location>
        <begin position="971"/>
        <end position="990"/>
    </location>
</feature>
<accession>A0AAN9C7X4</accession>
<dbReference type="PANTHER" id="PTHR21616">
    <property type="entry name" value="CENTROSOME SPINDLE POLE ASSOCIATED PROTEIN"/>
    <property type="match status" value="1"/>
</dbReference>
<sequence length="1147" mass="131447">MNVNISNFMEERRANTEEEEAPYMEMKTSFGNKENIKPANKTQPKQTKEESFGLSLPLGEEYERKKQKLKQELRLDYRRFVSEKKNQMIADPLPQSHMLSLPIKERRSAKEKLQDERKKEYNLFLRGQEGAQKTSSTPQAQERDHFGSITPKYPAGSPEVRVHRAIQGPENIVFSRRDVATLTEPTSGVPKVSRPQRQWVETPDRWEGPHRDHTSSDEEIELLEKERLRNIQEDTGANRRGGKHSSHSLQAPTRAQNRSVNEQNMTEFATGLMIGAAEGDEVSKRRKQQYKLELLQQIDEKEKNKRKEKEFELSVAANGAVDPEKKADRFKQFGAMTHEYKDRRRDVPYQPGLGLGVFRADSARRLKEEKLPQAPRESAPPERPRVAFQSPSLDHSTVLSRLANMSGLGLEARAGFGANGATAVTEDRHRSLSRTLGEIVGPRITGVHPPLGPSIPDSYQTPYDNAYYYYGARNPLDPNLAYYGPAGGQQSHIPPEAHWPVLQPPSGGLAQPISHAGVVPSEPAFFSSKRLQQPKESAVSYQEALKQQIQERQQRRYHEKMEKEMYDAKIEAEMKAYEPWGRAGGGAPLRDDHGNLISDLKRMHKSNVDAYDSGGRVAQIPVATKTETSSYASKPAGLSSSQPPVQARGKLFNELPTPQQLHDQELYKDCLRQQIEEKRRKEAEERERSRLEDEKEERRLAEQRARIEREYEEEQERKRQKEKEHIAKNGELIREAEERRKEAEKLKKEEEEKENEALWKRHNREKQTHKKEVHRAPSPPLPALQKILRKQIPRPPSAESHHSSATVSMRSMSAPHSPPVPARRNEIRATEEKQTVIRELSALRRQLRSEQRRLEGQLMQSNENDHIPPVHGRPREHLREDVFEVARLRRQVPSRRPASHTTAATNIHNLQDFNHLKYREGASREEVRQAYPDPPSDDHSLDIQQQALLRQQQRTINSLRRSKAADYFDVVSSGQQHHKQRLTSAEDPGRRLLLDSESAFIDPSGDSFRLQSRRDQRPRPAVRKADVSGDVVNRYTRPDSGPDSQSLHSLTSAEIERLRERTKNKMTSLNNMGEHDWRSGEVSAEEGEELWPQTPPTNRRVSIDTIATESWLRPSSSDTLKRFMGGRRPSSRNHAGQDWEGPSTYHG</sequence>
<feature type="region of interest" description="Disordered" evidence="2">
    <location>
        <begin position="125"/>
        <end position="158"/>
    </location>
</feature>
<feature type="coiled-coil region" evidence="1">
    <location>
        <begin position="833"/>
        <end position="864"/>
    </location>
</feature>
<feature type="compositionally biased region" description="Basic and acidic residues" evidence="2">
    <location>
        <begin position="1012"/>
        <end position="1027"/>
    </location>
</feature>
<dbReference type="GO" id="GO:0000922">
    <property type="term" value="C:spindle pole"/>
    <property type="evidence" value="ECO:0007669"/>
    <property type="project" value="InterPro"/>
</dbReference>
<feature type="region of interest" description="Disordered" evidence="2">
    <location>
        <begin position="184"/>
        <end position="261"/>
    </location>
</feature>
<dbReference type="InterPro" id="IPR026708">
    <property type="entry name" value="CSPP1"/>
</dbReference>
<protein>
    <recommendedName>
        <fullName evidence="3">Centrosome and spindle pole-associated protein 1 C-terminal domain-containing protein</fullName>
    </recommendedName>
</protein>
<keyword evidence="1" id="KW-0175">Coiled coil</keyword>
<feature type="compositionally biased region" description="Basic and acidic residues" evidence="2">
    <location>
        <begin position="823"/>
        <end position="833"/>
    </location>
</feature>
<keyword evidence="5" id="KW-1185">Reference proteome</keyword>
<evidence type="ECO:0000259" key="3">
    <source>
        <dbReference type="Pfam" id="PF24578"/>
    </source>
</evidence>
<dbReference type="PANTHER" id="PTHR21616:SF2">
    <property type="entry name" value="CENTROSOME AND SPINDLE POLE-ASSOCIATED PROTEIN 1"/>
    <property type="match status" value="1"/>
</dbReference>
<gene>
    <name evidence="4" type="ORF">R3I93_022049</name>
</gene>
<feature type="compositionally biased region" description="Polar residues" evidence="2">
    <location>
        <begin position="1042"/>
        <end position="1051"/>
    </location>
</feature>